<keyword evidence="10" id="KW-1185">Reference proteome</keyword>
<gene>
    <name evidence="9" type="ordered locus">Mpe_A1837</name>
</gene>
<evidence type="ECO:0000256" key="5">
    <source>
        <dbReference type="ARBA" id="ARBA00022759"/>
    </source>
</evidence>
<evidence type="ECO:0000256" key="1">
    <source>
        <dbReference type="ARBA" id="ARBA00003293"/>
    </source>
</evidence>
<evidence type="ECO:0000313" key="10">
    <source>
        <dbReference type="Proteomes" id="UP000000366"/>
    </source>
</evidence>
<feature type="domain" description="Replication gene A protein-like" evidence="8">
    <location>
        <begin position="94"/>
        <end position="454"/>
    </location>
</feature>
<dbReference type="InterPro" id="IPR008766">
    <property type="entry name" value="Replication_gene_A-like"/>
</dbReference>
<evidence type="ECO:0000256" key="3">
    <source>
        <dbReference type="ARBA" id="ARBA00022705"/>
    </source>
</evidence>
<proteinExistence type="inferred from homology"/>
<keyword evidence="4" id="KW-0540">Nuclease</keyword>
<dbReference type="GO" id="GO:0004519">
    <property type="term" value="F:endonuclease activity"/>
    <property type="evidence" value="ECO:0007669"/>
    <property type="project" value="UniProtKB-KW"/>
</dbReference>
<reference evidence="9 10" key="1">
    <citation type="journal article" date="2007" name="J. Bacteriol.">
        <title>Whole-genome analysis of the methyl tert-butyl ether-degrading beta-proteobacterium Methylibium petroleiphilum PM1.</title>
        <authorList>
            <person name="Kane S.R."/>
            <person name="Chakicherla A.Y."/>
            <person name="Chain P.S.G."/>
            <person name="Schmidt R."/>
            <person name="Shin M.W."/>
            <person name="Legler T.C."/>
            <person name="Scow K.M."/>
            <person name="Larimer F.W."/>
            <person name="Lucas S.M."/>
            <person name="Richardson P.M."/>
            <person name="Hristova K.R."/>
        </authorList>
    </citation>
    <scope>NUCLEOTIDE SEQUENCE [LARGE SCALE GENOMIC DNA]</scope>
    <source>
        <strain evidence="10">ATCC BAA-1232 / LMG 22953 / PM1</strain>
    </source>
</reference>
<keyword evidence="6" id="KW-0378">Hydrolase</keyword>
<dbReference type="STRING" id="420662.Mpe_A1837"/>
<accession>A2SGV6</accession>
<organism evidence="9 10">
    <name type="scientific">Methylibium petroleiphilum (strain ATCC BAA-1232 / LMG 22953 / PM1)</name>
    <dbReference type="NCBI Taxonomy" id="420662"/>
    <lineage>
        <taxon>Bacteria</taxon>
        <taxon>Pseudomonadati</taxon>
        <taxon>Pseudomonadota</taxon>
        <taxon>Betaproteobacteria</taxon>
        <taxon>Burkholderiales</taxon>
        <taxon>Sphaerotilaceae</taxon>
        <taxon>Methylibium</taxon>
    </lineage>
</organism>
<evidence type="ECO:0000256" key="2">
    <source>
        <dbReference type="ARBA" id="ARBA00009260"/>
    </source>
</evidence>
<dbReference type="GO" id="GO:0016787">
    <property type="term" value="F:hydrolase activity"/>
    <property type="evidence" value="ECO:0007669"/>
    <property type="project" value="UniProtKB-KW"/>
</dbReference>
<keyword evidence="5" id="KW-0255">Endonuclease</keyword>
<feature type="region of interest" description="Disordered" evidence="7">
    <location>
        <begin position="292"/>
        <end position="311"/>
    </location>
</feature>
<evidence type="ECO:0000256" key="7">
    <source>
        <dbReference type="SAM" id="MobiDB-lite"/>
    </source>
</evidence>
<sequence length="711" mass="80152">MRQRFSPAPMRPGETLGEYRQLDGEALALRQDERDAQQRLSTLPASWIDRLYNRWRRWRLADRAPANLDLLQRVRSIRAATAAGLNPDANDTELCTLADLTARDMERRLGQREQITRATIAPAVSPWSVDWVERCATLAAFAEAQHWLERRGVVHRVRGAIVPFLRRVCCARWWRRVLRKVHARAVESTARAIGLVHKRAGCYVSHDGLNRRTGQRVRNERALESVAAINEHGQAYTLAELAARGPANREIRRHELMTRIAGFELIAKDCDDEAFFVTVTCPSRMHAYRTKGDGYGVERNPKHDGTTPDEAQRHLSKQWQKCRSAADRAGLQWYGFRIAEPNHDGTPHWHFLLFFPKMAIPGGSGAAVRGRDGGCVADGSPAARSALASSARAGLARPGCRVAVRLLRRYFLWQADPAERGARKHRVEVVKIDWTQGSAAGYIAKYVAKNIDGYKVEKDLYGNDALTSSRRVDAWASTWRIRQFQQIGGAPVGIWRELRRLHPDQAQAAAGVAFMLDAVNVTSGAEKIDEAHDIERRETAAHGWAAYTELQGGPRVPRRSLRVRLLREQTGEVGRYGELMAPRSIGVETTEIRLERVPAFGIVKAFDRRRTVLAEVESERCAWMIVPKGTEGAAALRFALPGGEAARPWSPVNNCTRPDLYKRHPAALFGPSIERTRKRGRWHAWDRGRSHPKEADHERNHPPPQPEDRRG</sequence>
<feature type="compositionally biased region" description="Basic and acidic residues" evidence="7">
    <location>
        <begin position="683"/>
        <end position="711"/>
    </location>
</feature>
<dbReference type="Proteomes" id="UP000000366">
    <property type="component" value="Chromosome"/>
</dbReference>
<protein>
    <submittedName>
        <fullName evidence="9">Conserved hypothetical bacteriophage replication protein</fullName>
    </submittedName>
</protein>
<dbReference type="HOGENOM" id="CLU_013772_4_2_4"/>
<feature type="region of interest" description="Disordered" evidence="7">
    <location>
        <begin position="679"/>
        <end position="711"/>
    </location>
</feature>
<feature type="compositionally biased region" description="Basic and acidic residues" evidence="7">
    <location>
        <begin position="299"/>
        <end position="311"/>
    </location>
</feature>
<comment type="function">
    <text evidence="1">Possible endonuclease which induces a single-strand cut and initiates DNA replication.</text>
</comment>
<dbReference type="RefSeq" id="WP_011829432.1">
    <property type="nucleotide sequence ID" value="NC_008825.1"/>
</dbReference>
<evidence type="ECO:0000256" key="4">
    <source>
        <dbReference type="ARBA" id="ARBA00022722"/>
    </source>
</evidence>
<evidence type="ECO:0000313" key="9">
    <source>
        <dbReference type="EMBL" id="ABM94795.1"/>
    </source>
</evidence>
<comment type="similarity">
    <text evidence="2">Belongs to the phage GPA family.</text>
</comment>
<name>A2SGV6_METPP</name>
<dbReference type="Pfam" id="PF05840">
    <property type="entry name" value="Phage_GPA"/>
    <property type="match status" value="1"/>
</dbReference>
<evidence type="ECO:0000256" key="6">
    <source>
        <dbReference type="ARBA" id="ARBA00022801"/>
    </source>
</evidence>
<dbReference type="GO" id="GO:0006260">
    <property type="term" value="P:DNA replication"/>
    <property type="evidence" value="ECO:0007669"/>
    <property type="project" value="UniProtKB-KW"/>
</dbReference>
<dbReference type="KEGG" id="mpt:Mpe_A1837"/>
<evidence type="ECO:0000259" key="8">
    <source>
        <dbReference type="Pfam" id="PF05840"/>
    </source>
</evidence>
<dbReference type="EMBL" id="CP000555">
    <property type="protein sequence ID" value="ABM94795.1"/>
    <property type="molecule type" value="Genomic_DNA"/>
</dbReference>
<keyword evidence="3" id="KW-0235">DNA replication</keyword>
<dbReference type="AlphaFoldDB" id="A2SGV6"/>
<dbReference type="eggNOG" id="ENOG502Z7TX">
    <property type="taxonomic scope" value="Bacteria"/>
</dbReference>